<keyword evidence="6 8" id="KW-0472">Membrane</keyword>
<keyword evidence="4 7" id="KW-0812">Transmembrane</keyword>
<evidence type="ECO:0000256" key="3">
    <source>
        <dbReference type="ARBA" id="ARBA00022475"/>
    </source>
</evidence>
<protein>
    <recommendedName>
        <fullName evidence="11">Biopolymer transporter ExbD</fullName>
    </recommendedName>
</protein>
<evidence type="ECO:0000256" key="2">
    <source>
        <dbReference type="ARBA" id="ARBA00005811"/>
    </source>
</evidence>
<dbReference type="GO" id="GO:0022857">
    <property type="term" value="F:transmembrane transporter activity"/>
    <property type="evidence" value="ECO:0007669"/>
    <property type="project" value="InterPro"/>
</dbReference>
<dbReference type="Proteomes" id="UP000249016">
    <property type="component" value="Unassembled WGS sequence"/>
</dbReference>
<keyword evidence="7" id="KW-0653">Protein transport</keyword>
<reference evidence="9 10" key="1">
    <citation type="submission" date="2018-06" db="EMBL/GenBank/DDBJ databases">
        <title>Spirosoma sp. HMF3257 Genome sequencing and assembly.</title>
        <authorList>
            <person name="Kang H."/>
            <person name="Cha I."/>
            <person name="Kim H."/>
            <person name="Kang J."/>
            <person name="Joh K."/>
        </authorList>
    </citation>
    <scope>NUCLEOTIDE SEQUENCE [LARGE SCALE GENOMIC DNA]</scope>
    <source>
        <strain evidence="9 10">HMF3257</strain>
    </source>
</reference>
<keyword evidence="3" id="KW-1003">Cell membrane</keyword>
<feature type="transmembrane region" description="Helical" evidence="8">
    <location>
        <begin position="12"/>
        <end position="31"/>
    </location>
</feature>
<comment type="similarity">
    <text evidence="2 7">Belongs to the ExbD/TolR family.</text>
</comment>
<dbReference type="OrthoDB" id="952702at2"/>
<evidence type="ECO:0000256" key="6">
    <source>
        <dbReference type="ARBA" id="ARBA00023136"/>
    </source>
</evidence>
<dbReference type="GO" id="GO:0015031">
    <property type="term" value="P:protein transport"/>
    <property type="evidence" value="ECO:0007669"/>
    <property type="project" value="UniProtKB-KW"/>
</dbReference>
<dbReference type="Pfam" id="PF02472">
    <property type="entry name" value="ExbD"/>
    <property type="match status" value="1"/>
</dbReference>
<keyword evidence="5 8" id="KW-1133">Transmembrane helix</keyword>
<evidence type="ECO:0000256" key="4">
    <source>
        <dbReference type="ARBA" id="ARBA00022692"/>
    </source>
</evidence>
<keyword evidence="7" id="KW-0813">Transport</keyword>
<dbReference type="EMBL" id="QLII01000001">
    <property type="protein sequence ID" value="RAI75379.1"/>
    <property type="molecule type" value="Genomic_DNA"/>
</dbReference>
<organism evidence="9 10">
    <name type="scientific">Spirosoma telluris</name>
    <dbReference type="NCBI Taxonomy" id="2183553"/>
    <lineage>
        <taxon>Bacteria</taxon>
        <taxon>Pseudomonadati</taxon>
        <taxon>Bacteroidota</taxon>
        <taxon>Cytophagia</taxon>
        <taxon>Cytophagales</taxon>
        <taxon>Cytophagaceae</taxon>
        <taxon>Spirosoma</taxon>
    </lineage>
</organism>
<evidence type="ECO:0000256" key="5">
    <source>
        <dbReference type="ARBA" id="ARBA00022989"/>
    </source>
</evidence>
<name>A0A327NLY2_9BACT</name>
<gene>
    <name evidence="9" type="ORF">HMF3257_16545</name>
</gene>
<dbReference type="InterPro" id="IPR003400">
    <property type="entry name" value="ExbD"/>
</dbReference>
<dbReference type="RefSeq" id="WP_111343728.1">
    <property type="nucleotide sequence ID" value="NZ_QLII01000001.1"/>
</dbReference>
<evidence type="ECO:0008006" key="11">
    <source>
        <dbReference type="Google" id="ProtNLM"/>
    </source>
</evidence>
<proteinExistence type="inferred from homology"/>
<dbReference type="AlphaFoldDB" id="A0A327NLY2"/>
<sequence length="183" mass="21143">MLTRRSLTPIRIDFTPFAGVALLMIVFFMFMKAIQRPEIMGVTVPTGCRKYEAPTYPRKVVTLFLLDKGTIGFMQHWQGDDMVEIRRTDFRPERIRTLLGAVGKSGDGDVAVVIKPTPSATFGNVETILRELKRIGTIPYLPFSELNRKEQLIVNYYERIFMRHSAIRETVFLRMPSYYLTDN</sequence>
<evidence type="ECO:0000313" key="10">
    <source>
        <dbReference type="Proteomes" id="UP000249016"/>
    </source>
</evidence>
<keyword evidence="10" id="KW-1185">Reference proteome</keyword>
<evidence type="ECO:0000256" key="7">
    <source>
        <dbReference type="RuleBase" id="RU003879"/>
    </source>
</evidence>
<evidence type="ECO:0000256" key="8">
    <source>
        <dbReference type="SAM" id="Phobius"/>
    </source>
</evidence>
<evidence type="ECO:0000313" key="9">
    <source>
        <dbReference type="EMBL" id="RAI75379.1"/>
    </source>
</evidence>
<comment type="caution">
    <text evidence="9">The sequence shown here is derived from an EMBL/GenBank/DDBJ whole genome shotgun (WGS) entry which is preliminary data.</text>
</comment>
<accession>A0A327NLY2</accession>
<comment type="subcellular location">
    <subcellularLocation>
        <location evidence="1">Cell membrane</location>
        <topology evidence="1">Single-pass membrane protein</topology>
    </subcellularLocation>
    <subcellularLocation>
        <location evidence="7">Cell membrane</location>
        <topology evidence="7">Single-pass type II membrane protein</topology>
    </subcellularLocation>
</comment>
<dbReference type="GO" id="GO:0005886">
    <property type="term" value="C:plasma membrane"/>
    <property type="evidence" value="ECO:0007669"/>
    <property type="project" value="UniProtKB-SubCell"/>
</dbReference>
<evidence type="ECO:0000256" key="1">
    <source>
        <dbReference type="ARBA" id="ARBA00004162"/>
    </source>
</evidence>